<reference evidence="1" key="3">
    <citation type="submission" date="2016-05" db="EMBL/GenBank/DDBJ databases">
        <title>WGS assembly of Xenopus tropicalis.</title>
        <authorList>
            <person name="Sessions A."/>
            <person name="Jenkins J."/>
            <person name="Mitros T."/>
            <person name="Lyons J.T."/>
            <person name="Dichmann D.S."/>
            <person name="Robert J."/>
            <person name="Harland R.M."/>
            <person name="Rokhsar D.S."/>
        </authorList>
    </citation>
    <scope>NUCLEOTIDE SEQUENCE</scope>
    <source>
        <strain evidence="1">Nigerian</strain>
    </source>
</reference>
<protein>
    <submittedName>
        <fullName evidence="1">Uncharacterized protein</fullName>
    </submittedName>
</protein>
<gene>
    <name evidence="1" type="ORF">XENTR_v90028441mg</name>
</gene>
<evidence type="ECO:0000313" key="1">
    <source>
        <dbReference type="EMBL" id="OCA16327.1"/>
    </source>
</evidence>
<reference evidence="1" key="1">
    <citation type="submission" date="2009-11" db="EMBL/GenBank/DDBJ databases">
        <authorList>
            <consortium name="US DOE Joint Genome Institute (JGI-PGF)"/>
            <person name="Ottilar R."/>
            <person name="Schmutz J."/>
            <person name="Salamov A."/>
            <person name="Cheng J.F."/>
            <person name="Lucas S."/>
            <person name="Pitluck S."/>
            <person name="Gundlach H."/>
            <person name="Guo Y."/>
            <person name="Haberer G."/>
            <person name="Nasrallah J."/>
            <person name="Mayer K.F.X."/>
            <person name="van de Peer Y."/>
            <person name="Weigel D."/>
            <person name="Grigoriev I.V."/>
        </authorList>
    </citation>
    <scope>NUCLEOTIDE SEQUENCE</scope>
    <source>
        <strain evidence="1">Nigerian</strain>
    </source>
</reference>
<dbReference type="EMBL" id="KV460630">
    <property type="protein sequence ID" value="OCA16327.1"/>
    <property type="molecule type" value="Genomic_DNA"/>
</dbReference>
<sequence>MGENNSIGPASACTASLLSSFFKSLGRRCLVEDAKFPLCSLQGCFCKGRPVIAKYMQAEAESQSFGMLVRQKWPGLTLAEPPEGQQVYSAQDIKDSASPAEAPTLVQYGDAGVSTAERNKL</sequence>
<name>A0A1B8Y092_XENTR</name>
<proteinExistence type="predicted"/>
<accession>A0A1B8Y092</accession>
<reference evidence="1" key="2">
    <citation type="journal article" date="2010" name="Science">
        <title>The genome of the Western clawed frog Xenopus tropicalis.</title>
        <authorList>
            <person name="Hellsten U."/>
            <person name="Harland R.M."/>
            <person name="Gilchrist M.J."/>
            <person name="Hendrix D."/>
            <person name="Jurka J."/>
            <person name="Kapitonov V."/>
            <person name="Ovcharenko I."/>
            <person name="Putnam N.H."/>
            <person name="Shu S."/>
            <person name="Taher L."/>
            <person name="Blitz I.L."/>
            <person name="Blumberg B."/>
            <person name="Dichmann D.S."/>
            <person name="Dubchak I."/>
            <person name="Amaya E."/>
            <person name="Detter J.C."/>
            <person name="Fletcher R."/>
            <person name="Gerhard D.S."/>
            <person name="Goodstein D."/>
            <person name="Graves T."/>
            <person name="Grigoriev I.V."/>
            <person name="Grimwood J."/>
            <person name="Kawashima T."/>
            <person name="Lindquist E."/>
            <person name="Lucas S.M."/>
            <person name="Mead P.E."/>
            <person name="Mitros T."/>
            <person name="Ogino H."/>
            <person name="Ohta Y."/>
            <person name="Poliakov A.V."/>
            <person name="Pollet N."/>
            <person name="Robert J."/>
            <person name="Salamov A."/>
            <person name="Sater A.K."/>
            <person name="Schmutz J."/>
            <person name="Terry A."/>
            <person name="Vize P.D."/>
            <person name="Warren W.C."/>
            <person name="Wells D."/>
            <person name="Wills A."/>
            <person name="Wilson R.K."/>
            <person name="Zimmerman L.B."/>
            <person name="Zorn A.M."/>
            <person name="Grainger R."/>
            <person name="Grammer T."/>
            <person name="Khokha M.K."/>
            <person name="Richardson P.M."/>
            <person name="Rokhsar D.S."/>
        </authorList>
    </citation>
    <scope>NUCLEOTIDE SEQUENCE [LARGE SCALE GENOMIC DNA]</scope>
    <source>
        <strain evidence="1">Nigerian</strain>
    </source>
</reference>
<organism evidence="1">
    <name type="scientific">Xenopus tropicalis</name>
    <name type="common">Western clawed frog</name>
    <name type="synonym">Silurana tropicalis</name>
    <dbReference type="NCBI Taxonomy" id="8364"/>
    <lineage>
        <taxon>Eukaryota</taxon>
        <taxon>Metazoa</taxon>
        <taxon>Chordata</taxon>
        <taxon>Craniata</taxon>
        <taxon>Vertebrata</taxon>
        <taxon>Euteleostomi</taxon>
        <taxon>Amphibia</taxon>
        <taxon>Batrachia</taxon>
        <taxon>Anura</taxon>
        <taxon>Pipoidea</taxon>
        <taxon>Pipidae</taxon>
        <taxon>Xenopodinae</taxon>
        <taxon>Xenopus</taxon>
        <taxon>Silurana</taxon>
    </lineage>
</organism>
<dbReference type="AlphaFoldDB" id="A0A1B8Y092"/>